<keyword evidence="2" id="KW-1185">Reference proteome</keyword>
<dbReference type="Proteomes" id="UP000356253">
    <property type="component" value="Unassembled WGS sequence"/>
</dbReference>
<sequence>MIFFIHIPKTAGTTFYEIVKKNHDFFLKPKAEFLSKEKYLIEKLSSNKSIAIRLPGGYETAPELLNNIVKNINGCDTSKIDFIGGHVGYGVHRLINEKVDYISFLREPKKRLISDFNEHHKNGRFFYKKLQNSNFDFNIYLELLLETGLDNLLTRQLAGPHDFFLQKKMKVSPDIFNKALSNSEKIIFLDMEKFDESLFFFNKKFNWKNTSYIKKNVSTKKNEKHNYDKKLLNEIIKYDLRLYDKIQQKVVNNSDLNFLQKIKLQIDNFLR</sequence>
<organism evidence="1 2">
    <name type="scientific">Mesonia oceanica</name>
    <dbReference type="NCBI Taxonomy" id="2687242"/>
    <lineage>
        <taxon>Bacteria</taxon>
        <taxon>Pseudomonadati</taxon>
        <taxon>Bacteroidota</taxon>
        <taxon>Flavobacteriia</taxon>
        <taxon>Flavobacteriales</taxon>
        <taxon>Flavobacteriaceae</taxon>
        <taxon>Mesonia</taxon>
    </lineage>
</organism>
<name>A0AC61YAR8_9FLAO</name>
<evidence type="ECO:0000313" key="2">
    <source>
        <dbReference type="Proteomes" id="UP000356253"/>
    </source>
</evidence>
<comment type="caution">
    <text evidence="1">The sequence shown here is derived from an EMBL/GenBank/DDBJ whole genome shotgun (WGS) entry which is preliminary data.</text>
</comment>
<proteinExistence type="predicted"/>
<evidence type="ECO:0000313" key="1">
    <source>
        <dbReference type="EMBL" id="VVV01315.1"/>
    </source>
</evidence>
<protein>
    <submittedName>
        <fullName evidence="1">Uncharacterized protein</fullName>
    </submittedName>
</protein>
<gene>
    <name evidence="1" type="ORF">FVB9532_02605</name>
</gene>
<dbReference type="EMBL" id="CABVMM010000010">
    <property type="protein sequence ID" value="VVV01315.1"/>
    <property type="molecule type" value="Genomic_DNA"/>
</dbReference>
<accession>A0AC61YAR8</accession>
<reference evidence="1" key="1">
    <citation type="submission" date="2019-09" db="EMBL/GenBank/DDBJ databases">
        <authorList>
            <person name="Rodrigo-Torres L."/>
            <person name="Arahal R. D."/>
            <person name="Lucena T."/>
        </authorList>
    </citation>
    <scope>NUCLEOTIDE SEQUENCE</scope>
    <source>
        <strain evidence="1">ISS653</strain>
    </source>
</reference>